<comment type="similarity">
    <text evidence="1">Belongs to the COE family.</text>
</comment>
<reference evidence="4" key="1">
    <citation type="journal article" date="2019" name="IScience">
        <title>Narwhal Genome Reveals Long-Term Low Genetic Diversity despite Current Large Abundance Size.</title>
        <authorList>
            <person name="Westbury M.V."/>
            <person name="Petersen B."/>
            <person name="Garde E."/>
            <person name="Heide-Jorgensen M.P."/>
            <person name="Lorenzen E.D."/>
        </authorList>
    </citation>
    <scope>NUCLEOTIDE SEQUENCE [LARGE SCALE GENOMIC DNA]</scope>
</reference>
<dbReference type="InterPro" id="IPR003523">
    <property type="entry name" value="Transcription_factor_COE"/>
</dbReference>
<dbReference type="GO" id="GO:0008270">
    <property type="term" value="F:zinc ion binding"/>
    <property type="evidence" value="ECO:0007669"/>
    <property type="project" value="UniProtKB-KW"/>
</dbReference>
<evidence type="ECO:0000313" key="4">
    <source>
        <dbReference type="Proteomes" id="UP000308365"/>
    </source>
</evidence>
<dbReference type="CDD" id="cd11606">
    <property type="entry name" value="COE_DBD"/>
    <property type="match status" value="1"/>
</dbReference>
<dbReference type="Gene3D" id="2.60.40.3180">
    <property type="entry name" value="Transcription factor COE1, DNA-binding domain"/>
    <property type="match status" value="1"/>
</dbReference>
<feature type="domain" description="Transcription factor COE DNA-binding" evidence="2">
    <location>
        <begin position="108"/>
        <end position="275"/>
    </location>
</feature>
<keyword evidence="1" id="KW-0804">Transcription</keyword>
<dbReference type="PROSITE" id="PS01345">
    <property type="entry name" value="COE"/>
    <property type="match status" value="1"/>
</dbReference>
<keyword evidence="1" id="KW-0862">Zinc</keyword>
<dbReference type="EMBL" id="RWIC01000626">
    <property type="protein sequence ID" value="TKC41580.1"/>
    <property type="molecule type" value="Genomic_DNA"/>
</dbReference>
<dbReference type="InterPro" id="IPR018350">
    <property type="entry name" value="Transcription_factor_COE_CS"/>
</dbReference>
<gene>
    <name evidence="3" type="ORF">EI555_015858</name>
</gene>
<keyword evidence="1" id="KW-0238">DNA-binding</keyword>
<keyword evidence="1" id="KW-0805">Transcription regulation</keyword>
<comment type="subcellular location">
    <subcellularLocation>
        <location evidence="1">Nucleus</location>
    </subcellularLocation>
</comment>
<dbReference type="FunFam" id="2.60.40.3180:FF:000005">
    <property type="entry name" value="EBF transcription factor 2"/>
    <property type="match status" value="1"/>
</dbReference>
<sequence>MMLAELCQSNQGKSVMHRMTENFDQASVSLSVLWEEARSQGLEVSVRLALKEASFFRFHSEWALASGKRWQRPKLGEGGGDFPQEKVVFMFGIQESIQRSGSSMKEEPLGSGMNAVRTWMQGAGVLDANTAAQSGVGLARAHFEKQPPSNLRKSNFFHFVLALYDRQGQPVEIERTAFVGFVEKEKEANSEKTNNGIHYRLQLLYSNGIRTEQDFYVRLIDSMTKQAIVYEGQDKNPEMCRVLLTHEIMCSRCCDKKSCGNRNETPSDPVIIDRSDYHATCNLFIIVQ</sequence>
<keyword evidence="1" id="KW-0539">Nucleus</keyword>
<dbReference type="AlphaFoldDB" id="A0A4V5P7W2"/>
<protein>
    <recommendedName>
        <fullName evidence="2">Transcription factor COE DNA-binding domain-containing protein</fullName>
    </recommendedName>
</protein>
<dbReference type="GO" id="GO:0003677">
    <property type="term" value="F:DNA binding"/>
    <property type="evidence" value="ECO:0007669"/>
    <property type="project" value="UniProtKB-KW"/>
</dbReference>
<accession>A0A4V5P7W2</accession>
<dbReference type="Pfam" id="PF16422">
    <property type="entry name" value="COE1_DBD"/>
    <property type="match status" value="1"/>
</dbReference>
<dbReference type="InterPro" id="IPR032200">
    <property type="entry name" value="COE_DBD"/>
</dbReference>
<evidence type="ECO:0000313" key="3">
    <source>
        <dbReference type="EMBL" id="TKC41580.1"/>
    </source>
</evidence>
<keyword evidence="1" id="KW-0479">Metal-binding</keyword>
<comment type="caution">
    <text evidence="3">The sequence shown here is derived from an EMBL/GenBank/DDBJ whole genome shotgun (WGS) entry which is preliminary data.</text>
</comment>
<evidence type="ECO:0000259" key="2">
    <source>
        <dbReference type="Pfam" id="PF16422"/>
    </source>
</evidence>
<dbReference type="Proteomes" id="UP000308365">
    <property type="component" value="Unassembled WGS sequence"/>
</dbReference>
<dbReference type="GO" id="GO:0005634">
    <property type="term" value="C:nucleus"/>
    <property type="evidence" value="ECO:0007669"/>
    <property type="project" value="UniProtKB-SubCell"/>
</dbReference>
<evidence type="ECO:0000256" key="1">
    <source>
        <dbReference type="RuleBase" id="RU004489"/>
    </source>
</evidence>
<dbReference type="InterPro" id="IPR038173">
    <property type="entry name" value="COE_DBD_sf"/>
</dbReference>
<dbReference type="GO" id="GO:0006355">
    <property type="term" value="P:regulation of DNA-templated transcription"/>
    <property type="evidence" value="ECO:0007669"/>
    <property type="project" value="InterPro"/>
</dbReference>
<keyword evidence="1" id="KW-0863">Zinc-finger</keyword>
<organism evidence="3 4">
    <name type="scientific">Monodon monoceros</name>
    <name type="common">Narwhal</name>
    <name type="synonym">Ceratodon monodon</name>
    <dbReference type="NCBI Taxonomy" id="40151"/>
    <lineage>
        <taxon>Eukaryota</taxon>
        <taxon>Metazoa</taxon>
        <taxon>Chordata</taxon>
        <taxon>Craniata</taxon>
        <taxon>Vertebrata</taxon>
        <taxon>Euteleostomi</taxon>
        <taxon>Mammalia</taxon>
        <taxon>Eutheria</taxon>
        <taxon>Laurasiatheria</taxon>
        <taxon>Artiodactyla</taxon>
        <taxon>Whippomorpha</taxon>
        <taxon>Cetacea</taxon>
        <taxon>Odontoceti</taxon>
        <taxon>Monodontidae</taxon>
        <taxon>Monodon</taxon>
    </lineage>
</organism>
<keyword evidence="1" id="KW-0217">Developmental protein</keyword>
<dbReference type="PANTHER" id="PTHR10747">
    <property type="entry name" value="TRANSCRIPTION FACTOR COE FAMILY MEMBER"/>
    <property type="match status" value="1"/>
</dbReference>
<proteinExistence type="inferred from homology"/>
<name>A0A4V5P7W2_MONMO</name>